<dbReference type="EMBL" id="LDAU01000124">
    <property type="protein sequence ID" value="KRX03870.1"/>
    <property type="molecule type" value="Genomic_DNA"/>
</dbReference>
<protein>
    <submittedName>
        <fullName evidence="2">Uncharacterized protein</fullName>
    </submittedName>
</protein>
<sequence length="193" mass="23111">MVNNNKSSCHICNLNKQELDFFAECSIKRCQFLFCEDCILNSLDKDKKDIFSVDVPIQELKNIKNQKEKKILEKRNLFLKNTIINCENSPYNELEQTQENQQQIKNEDLKNEQKNEQKNEDNLQEKKDQSQLINGDEQIKNDKNIQIQSNQSKINVNDIEFYKVQKEGNQKNLNRYMRRKKILKFKYNLNTQK</sequence>
<organism evidence="2 3">
    <name type="scientific">Pseudocohnilembus persalinus</name>
    <name type="common">Ciliate</name>
    <dbReference type="NCBI Taxonomy" id="266149"/>
    <lineage>
        <taxon>Eukaryota</taxon>
        <taxon>Sar</taxon>
        <taxon>Alveolata</taxon>
        <taxon>Ciliophora</taxon>
        <taxon>Intramacronucleata</taxon>
        <taxon>Oligohymenophorea</taxon>
        <taxon>Scuticociliatia</taxon>
        <taxon>Philasterida</taxon>
        <taxon>Pseudocohnilembidae</taxon>
        <taxon>Pseudocohnilembus</taxon>
    </lineage>
</organism>
<reference evidence="2 3" key="1">
    <citation type="journal article" date="2015" name="Sci. Rep.">
        <title>Genome of the facultative scuticociliatosis pathogen Pseudocohnilembus persalinus provides insight into its virulence through horizontal gene transfer.</title>
        <authorList>
            <person name="Xiong J."/>
            <person name="Wang G."/>
            <person name="Cheng J."/>
            <person name="Tian M."/>
            <person name="Pan X."/>
            <person name="Warren A."/>
            <person name="Jiang C."/>
            <person name="Yuan D."/>
            <person name="Miao W."/>
        </authorList>
    </citation>
    <scope>NUCLEOTIDE SEQUENCE [LARGE SCALE GENOMIC DNA]</scope>
    <source>
        <strain evidence="2">36N120E</strain>
    </source>
</reference>
<evidence type="ECO:0000313" key="3">
    <source>
        <dbReference type="Proteomes" id="UP000054937"/>
    </source>
</evidence>
<evidence type="ECO:0000256" key="1">
    <source>
        <dbReference type="SAM" id="MobiDB-lite"/>
    </source>
</evidence>
<feature type="compositionally biased region" description="Basic and acidic residues" evidence="1">
    <location>
        <begin position="111"/>
        <end position="129"/>
    </location>
</feature>
<accession>A0A0V0QNN1</accession>
<keyword evidence="3" id="KW-1185">Reference proteome</keyword>
<evidence type="ECO:0000313" key="2">
    <source>
        <dbReference type="EMBL" id="KRX03870.1"/>
    </source>
</evidence>
<gene>
    <name evidence="2" type="ORF">PPERSA_04748</name>
</gene>
<feature type="region of interest" description="Disordered" evidence="1">
    <location>
        <begin position="111"/>
        <end position="143"/>
    </location>
</feature>
<dbReference type="Proteomes" id="UP000054937">
    <property type="component" value="Unassembled WGS sequence"/>
</dbReference>
<dbReference type="InParanoid" id="A0A0V0QNN1"/>
<name>A0A0V0QNN1_PSEPJ</name>
<proteinExistence type="predicted"/>
<comment type="caution">
    <text evidence="2">The sequence shown here is derived from an EMBL/GenBank/DDBJ whole genome shotgun (WGS) entry which is preliminary data.</text>
</comment>
<dbReference type="AlphaFoldDB" id="A0A0V0QNN1"/>